<sequence length="271" mass="30616">MKDENIFQDDLHTADKIEAARKAREQQINKGICYVTTPLLETDIEKAVQSQEFSANGGGTDLLSPEVEDFKKRLENTTETQVDLYLQSIQKQMIYRPNDEALLQMRSILLDKKNELRTGEKATLQALSAARKSKSIVLSPEDITNGSRARDKAVKHIADTLKEEFGDIQADLKDGVHRGGGILIYKNANIVWDKNHSEDVPLLVNIPASFSNRDLQSIKTRTTELAKQYGMHVLFGQRTADAILWITTRAYYDEDGNWHDAVAEQSLKKNK</sequence>
<dbReference type="GeneID" id="92927765"/>
<keyword evidence="2" id="KW-1185">Reference proteome</keyword>
<dbReference type="RefSeq" id="WP_022601382.1">
    <property type="nucleotide sequence ID" value="NZ_KI440801.1"/>
</dbReference>
<dbReference type="EMBL" id="RBXN01000014">
    <property type="protein sequence ID" value="RKT49220.1"/>
    <property type="molecule type" value="Genomic_DNA"/>
</dbReference>
<gene>
    <name evidence="1" type="ORF">BC742_2762</name>
</gene>
<proteinExistence type="predicted"/>
<reference evidence="1 2" key="1">
    <citation type="submission" date="2018-10" db="EMBL/GenBank/DDBJ databases">
        <title>Genomic Encyclopedia of Archaeal and Bacterial Type Strains, Phase II (KMG-II): from individual species to whole genera.</title>
        <authorList>
            <person name="Goeker M."/>
        </authorList>
    </citation>
    <scope>NUCLEOTIDE SEQUENCE [LARGE SCALE GENOMIC DNA]</scope>
    <source>
        <strain evidence="1 2">NSB1</strain>
    </source>
</reference>
<protein>
    <submittedName>
        <fullName evidence="1">Uncharacterized protein</fullName>
    </submittedName>
</protein>
<dbReference type="Proteomes" id="UP000269493">
    <property type="component" value="Unassembled WGS sequence"/>
</dbReference>
<accession>A0A495VJZ2</accession>
<comment type="caution">
    <text evidence="1">The sequence shown here is derived from an EMBL/GenBank/DDBJ whole genome shotgun (WGS) entry which is preliminary data.</text>
</comment>
<dbReference type="AlphaFoldDB" id="A0A495VJZ2"/>
<evidence type="ECO:0000313" key="1">
    <source>
        <dbReference type="EMBL" id="RKT49220.1"/>
    </source>
</evidence>
<evidence type="ECO:0000313" key="2">
    <source>
        <dbReference type="Proteomes" id="UP000269493"/>
    </source>
</evidence>
<organism evidence="1 2">
    <name type="scientific">Coprobacter fastidiosus NSB1 = JCM 33896</name>
    <dbReference type="NCBI Taxonomy" id="1349822"/>
    <lineage>
        <taxon>Bacteria</taxon>
        <taxon>Pseudomonadati</taxon>
        <taxon>Bacteroidota</taxon>
        <taxon>Bacteroidia</taxon>
        <taxon>Bacteroidales</taxon>
        <taxon>Barnesiellaceae</taxon>
        <taxon>Coprobacter</taxon>
    </lineage>
</organism>
<name>A0A495VJZ2_9BACT</name>